<protein>
    <submittedName>
        <fullName evidence="2">Uncharacterized protein</fullName>
    </submittedName>
</protein>
<comment type="caution">
    <text evidence="2">The sequence shown here is derived from an EMBL/GenBank/DDBJ whole genome shotgun (WGS) entry which is preliminary data.</text>
</comment>
<gene>
    <name evidence="2" type="ORF">WHR41_06768</name>
</gene>
<dbReference type="EMBL" id="JAAQHG020000027">
    <property type="protein sequence ID" value="KAL1584246.1"/>
    <property type="molecule type" value="Genomic_DNA"/>
</dbReference>
<name>A0AB34KK95_9PEZI</name>
<dbReference type="AlphaFoldDB" id="A0AB34KK95"/>
<proteinExistence type="predicted"/>
<reference evidence="2 3" key="1">
    <citation type="journal article" date="2020" name="Microbiol. Resour. Announc.">
        <title>Draft Genome Sequence of a Cladosporium Species Isolated from the Mesophotic Ascidian Didemnum maculosum.</title>
        <authorList>
            <person name="Gioti A."/>
            <person name="Siaperas R."/>
            <person name="Nikolaivits E."/>
            <person name="Le Goff G."/>
            <person name="Ouazzani J."/>
            <person name="Kotoulas G."/>
            <person name="Topakas E."/>
        </authorList>
    </citation>
    <scope>NUCLEOTIDE SEQUENCE [LARGE SCALE GENOMIC DNA]</scope>
    <source>
        <strain evidence="2 3">TM138-S3</strain>
    </source>
</reference>
<dbReference type="GeneID" id="96008211"/>
<sequence>MTCDVAHFPLSDTRISGPFDIEADGGDDVDLSAISEFNSTFENLDESCVDPQNLSKAGSPSFIPGPPLTPNYNPDVYPADPSSTPVSPYFESIEHPMNPPYIPSPLGFQDCRRRSVSEPPDLSFLHQMPQPDVPMFFHRDGHKLGAPRGSKRIKQSRVRPYERSLHHVPPPQHRFHFRHATMQHPPTSAPNFMVAPTPPPGQHVQSRSMQILPTEPQFVSSRVCTPAPEAVDPALGTPLAGIVPHARMAGYQSQVDGNTPMPSNTLIKMGVDELCVLITEIVQKAIQELQKPGAAVDTALERQDGGEIDLADFDIAEGVMKVETGLDDKTKE</sequence>
<feature type="region of interest" description="Disordered" evidence="1">
    <location>
        <begin position="143"/>
        <end position="172"/>
    </location>
</feature>
<keyword evidence="3" id="KW-1185">Reference proteome</keyword>
<evidence type="ECO:0000313" key="2">
    <source>
        <dbReference type="EMBL" id="KAL1584246.1"/>
    </source>
</evidence>
<evidence type="ECO:0000256" key="1">
    <source>
        <dbReference type="SAM" id="MobiDB-lite"/>
    </source>
</evidence>
<evidence type="ECO:0000313" key="3">
    <source>
        <dbReference type="Proteomes" id="UP000803884"/>
    </source>
</evidence>
<accession>A0AB34KK95</accession>
<dbReference type="Proteomes" id="UP000803884">
    <property type="component" value="Unassembled WGS sequence"/>
</dbReference>
<dbReference type="RefSeq" id="XP_069227352.1">
    <property type="nucleotide sequence ID" value="XM_069375373.1"/>
</dbReference>
<organism evidence="2 3">
    <name type="scientific">Cladosporium halotolerans</name>
    <dbReference type="NCBI Taxonomy" id="1052096"/>
    <lineage>
        <taxon>Eukaryota</taxon>
        <taxon>Fungi</taxon>
        <taxon>Dikarya</taxon>
        <taxon>Ascomycota</taxon>
        <taxon>Pezizomycotina</taxon>
        <taxon>Dothideomycetes</taxon>
        <taxon>Dothideomycetidae</taxon>
        <taxon>Cladosporiales</taxon>
        <taxon>Cladosporiaceae</taxon>
        <taxon>Cladosporium</taxon>
    </lineage>
</organism>